<sequence>MPGNLSLILEPDFNRSKLCSICSSFKKGQWVGGEWSLAPGKLEKLYNSLLVIIRRTPMALTMPESVEVAFLDARGVARR</sequence>
<proteinExistence type="predicted"/>
<comment type="caution">
    <text evidence="1">The sequence shown here is derived from an EMBL/GenBank/DDBJ whole genome shotgun (WGS) entry which is preliminary data.</text>
</comment>
<dbReference type="EMBL" id="JAACFV010000067">
    <property type="protein sequence ID" value="KAF7507542.1"/>
    <property type="molecule type" value="Genomic_DNA"/>
</dbReference>
<protein>
    <submittedName>
        <fullName evidence="1">Uncharacterized protein</fullName>
    </submittedName>
</protein>
<gene>
    <name evidence="1" type="ORF">GJ744_010333</name>
</gene>
<keyword evidence="2" id="KW-1185">Reference proteome</keyword>
<dbReference type="AlphaFoldDB" id="A0A8H7AGN8"/>
<dbReference type="Proteomes" id="UP000606974">
    <property type="component" value="Unassembled WGS sequence"/>
</dbReference>
<organism evidence="1 2">
    <name type="scientific">Endocarpon pusillum</name>
    <dbReference type="NCBI Taxonomy" id="364733"/>
    <lineage>
        <taxon>Eukaryota</taxon>
        <taxon>Fungi</taxon>
        <taxon>Dikarya</taxon>
        <taxon>Ascomycota</taxon>
        <taxon>Pezizomycotina</taxon>
        <taxon>Eurotiomycetes</taxon>
        <taxon>Chaetothyriomycetidae</taxon>
        <taxon>Verrucariales</taxon>
        <taxon>Verrucariaceae</taxon>
        <taxon>Endocarpon</taxon>
    </lineage>
</organism>
<accession>A0A8H7AGN8</accession>
<reference evidence="1" key="1">
    <citation type="submission" date="2020-02" db="EMBL/GenBank/DDBJ databases">
        <authorList>
            <person name="Palmer J.M."/>
        </authorList>
    </citation>
    <scope>NUCLEOTIDE SEQUENCE</scope>
    <source>
        <strain evidence="1">EPUS1.4</strain>
        <tissue evidence="1">Thallus</tissue>
    </source>
</reference>
<name>A0A8H7AGN8_9EURO</name>
<evidence type="ECO:0000313" key="1">
    <source>
        <dbReference type="EMBL" id="KAF7507542.1"/>
    </source>
</evidence>
<evidence type="ECO:0000313" key="2">
    <source>
        <dbReference type="Proteomes" id="UP000606974"/>
    </source>
</evidence>